<keyword evidence="4 11" id="KW-0560">Oxidoreductase</keyword>
<dbReference type="InterPro" id="IPR016156">
    <property type="entry name" value="FAD/NAD-linked_Rdtase_dimer_sf"/>
</dbReference>
<comment type="similarity">
    <text evidence="1 11">Belongs to the class-I pyridine nucleotide-disulfide oxidoreductase family.</text>
</comment>
<feature type="binding site" evidence="9">
    <location>
        <position position="274"/>
    </location>
    <ligand>
        <name>NAD(+)</name>
        <dbReference type="ChEBI" id="CHEBI:57540"/>
    </ligand>
</feature>
<protein>
    <submittedName>
        <fullName evidence="14">NAD(P)/FAD-dependent oxidoreductase</fullName>
    </submittedName>
</protein>
<feature type="active site" description="Proton acceptor" evidence="8">
    <location>
        <position position="447"/>
    </location>
</feature>
<dbReference type="RefSeq" id="WP_009790881.1">
    <property type="nucleotide sequence ID" value="NZ_JAWPEO010000007.1"/>
</dbReference>
<dbReference type="InterPro" id="IPR050151">
    <property type="entry name" value="Class-I_Pyr_Nuc-Dis_Oxidored"/>
</dbReference>
<dbReference type="InterPro" id="IPR004099">
    <property type="entry name" value="Pyr_nucl-diS_OxRdtase_dimer"/>
</dbReference>
<evidence type="ECO:0000256" key="7">
    <source>
        <dbReference type="ARBA" id="ARBA00023284"/>
    </source>
</evidence>
<feature type="binding site" evidence="9">
    <location>
        <begin position="147"/>
        <end position="149"/>
    </location>
    <ligand>
        <name>FAD</name>
        <dbReference type="ChEBI" id="CHEBI:57692"/>
    </ligand>
</feature>
<dbReference type="GO" id="GO:0004148">
    <property type="term" value="F:dihydrolipoyl dehydrogenase (NADH) activity"/>
    <property type="evidence" value="ECO:0007669"/>
    <property type="project" value="TreeGrafter"/>
</dbReference>
<dbReference type="PRINTS" id="PR00368">
    <property type="entry name" value="FADPNR"/>
</dbReference>
<evidence type="ECO:0000259" key="13">
    <source>
        <dbReference type="Pfam" id="PF07992"/>
    </source>
</evidence>
<dbReference type="AlphaFoldDB" id="A0A5D4SPV0"/>
<evidence type="ECO:0000259" key="12">
    <source>
        <dbReference type="Pfam" id="PF02852"/>
    </source>
</evidence>
<feature type="domain" description="Pyridine nucleotide-disulphide oxidoreductase dimerisation" evidence="12">
    <location>
        <begin position="350"/>
        <end position="457"/>
    </location>
</feature>
<evidence type="ECO:0000256" key="11">
    <source>
        <dbReference type="RuleBase" id="RU003691"/>
    </source>
</evidence>
<keyword evidence="2 11" id="KW-0285">Flavoprotein</keyword>
<reference evidence="14 15" key="1">
    <citation type="submission" date="2019-08" db="EMBL/GenBank/DDBJ databases">
        <title>Bacillus genomes from the desert of Cuatro Cienegas, Coahuila.</title>
        <authorList>
            <person name="Olmedo-Alvarez G."/>
        </authorList>
    </citation>
    <scope>NUCLEOTIDE SEQUENCE [LARGE SCALE GENOMIC DNA]</scope>
    <source>
        <strain evidence="14 15">CH37_1T</strain>
    </source>
</reference>
<dbReference type="InterPro" id="IPR023753">
    <property type="entry name" value="FAD/NAD-binding_dom"/>
</dbReference>
<evidence type="ECO:0000256" key="9">
    <source>
        <dbReference type="PIRSR" id="PIRSR000350-3"/>
    </source>
</evidence>
<dbReference type="InterPro" id="IPR036188">
    <property type="entry name" value="FAD/NAD-bd_sf"/>
</dbReference>
<evidence type="ECO:0000256" key="6">
    <source>
        <dbReference type="ARBA" id="ARBA00023157"/>
    </source>
</evidence>
<dbReference type="PANTHER" id="PTHR22912:SF151">
    <property type="entry name" value="DIHYDROLIPOYL DEHYDROGENASE, MITOCHONDRIAL"/>
    <property type="match status" value="1"/>
</dbReference>
<evidence type="ECO:0000256" key="2">
    <source>
        <dbReference type="ARBA" id="ARBA00022630"/>
    </source>
</evidence>
<evidence type="ECO:0000256" key="1">
    <source>
        <dbReference type="ARBA" id="ARBA00007532"/>
    </source>
</evidence>
<dbReference type="Gene3D" id="3.50.50.60">
    <property type="entry name" value="FAD/NAD(P)-binding domain"/>
    <property type="match status" value="2"/>
</dbReference>
<dbReference type="Gene3D" id="3.30.390.30">
    <property type="match status" value="1"/>
</dbReference>
<dbReference type="Pfam" id="PF07992">
    <property type="entry name" value="Pyr_redox_2"/>
    <property type="match status" value="1"/>
</dbReference>
<dbReference type="InterPro" id="IPR001100">
    <property type="entry name" value="Pyr_nuc-diS_OxRdtase"/>
</dbReference>
<organism evidence="14 15">
    <name type="scientific">Bacillus infantis</name>
    <dbReference type="NCBI Taxonomy" id="324767"/>
    <lineage>
        <taxon>Bacteria</taxon>
        <taxon>Bacillati</taxon>
        <taxon>Bacillota</taxon>
        <taxon>Bacilli</taxon>
        <taxon>Bacillales</taxon>
        <taxon>Bacillaceae</taxon>
        <taxon>Bacillus</taxon>
    </lineage>
</organism>
<keyword evidence="5 9" id="KW-0520">NAD</keyword>
<dbReference type="SUPFAM" id="SSF55424">
    <property type="entry name" value="FAD/NAD-linked reductases, dimerisation (C-terminal) domain"/>
    <property type="match status" value="1"/>
</dbReference>
<dbReference type="PIRSF" id="PIRSF000350">
    <property type="entry name" value="Mercury_reductase_MerA"/>
    <property type="match status" value="1"/>
</dbReference>
<feature type="disulfide bond" description="Redox-active" evidence="10">
    <location>
        <begin position="47"/>
        <end position="52"/>
    </location>
</feature>
<dbReference type="Proteomes" id="UP000323732">
    <property type="component" value="Unassembled WGS sequence"/>
</dbReference>
<keyword evidence="9" id="KW-0547">Nucleotide-binding</keyword>
<proteinExistence type="inferred from homology"/>
<gene>
    <name evidence="14" type="ORF">FZD47_08575</name>
</gene>
<keyword evidence="6" id="KW-1015">Disulfide bond</keyword>
<comment type="cofactor">
    <cofactor evidence="9">
        <name>FAD</name>
        <dbReference type="ChEBI" id="CHEBI:57692"/>
    </cofactor>
    <text evidence="9">Binds 1 FAD per subunit.</text>
</comment>
<accession>A0A5D4SPV0</accession>
<dbReference type="GO" id="GO:0050660">
    <property type="term" value="F:flavin adenine dinucleotide binding"/>
    <property type="evidence" value="ECO:0007669"/>
    <property type="project" value="TreeGrafter"/>
</dbReference>
<feature type="binding site" evidence="9">
    <location>
        <position position="56"/>
    </location>
    <ligand>
        <name>FAD</name>
        <dbReference type="ChEBI" id="CHEBI:57692"/>
    </ligand>
</feature>
<evidence type="ECO:0000256" key="3">
    <source>
        <dbReference type="ARBA" id="ARBA00022827"/>
    </source>
</evidence>
<feature type="domain" description="FAD/NAD(P)-binding" evidence="13">
    <location>
        <begin position="10"/>
        <end position="330"/>
    </location>
</feature>
<keyword evidence="3 9" id="KW-0274">FAD</keyword>
<dbReference type="FunFam" id="3.30.390.30:FF:000001">
    <property type="entry name" value="Dihydrolipoyl dehydrogenase"/>
    <property type="match status" value="1"/>
</dbReference>
<dbReference type="PRINTS" id="PR00411">
    <property type="entry name" value="PNDRDTASEI"/>
</dbReference>
<dbReference type="PANTHER" id="PTHR22912">
    <property type="entry name" value="DISULFIDE OXIDOREDUCTASE"/>
    <property type="match status" value="1"/>
</dbReference>
<evidence type="ECO:0000256" key="4">
    <source>
        <dbReference type="ARBA" id="ARBA00023002"/>
    </source>
</evidence>
<comment type="caution">
    <text evidence="14">The sequence shown here is derived from an EMBL/GenBank/DDBJ whole genome shotgun (WGS) entry which is preliminary data.</text>
</comment>
<dbReference type="SUPFAM" id="SSF51905">
    <property type="entry name" value="FAD/NAD(P)-binding domain"/>
    <property type="match status" value="1"/>
</dbReference>
<feature type="binding site" evidence="9">
    <location>
        <position position="315"/>
    </location>
    <ligand>
        <name>FAD</name>
        <dbReference type="ChEBI" id="CHEBI:57692"/>
    </ligand>
</feature>
<dbReference type="GO" id="GO:0006103">
    <property type="term" value="P:2-oxoglutarate metabolic process"/>
    <property type="evidence" value="ECO:0007669"/>
    <property type="project" value="TreeGrafter"/>
</dbReference>
<dbReference type="PROSITE" id="PS00076">
    <property type="entry name" value="PYRIDINE_REDOX_1"/>
    <property type="match status" value="1"/>
</dbReference>
<dbReference type="Pfam" id="PF02852">
    <property type="entry name" value="Pyr_redox_dim"/>
    <property type="match status" value="1"/>
</dbReference>
<name>A0A5D4SPV0_9BACI</name>
<evidence type="ECO:0000313" key="15">
    <source>
        <dbReference type="Proteomes" id="UP000323732"/>
    </source>
</evidence>
<evidence type="ECO:0000256" key="10">
    <source>
        <dbReference type="PIRSR" id="PIRSR000350-4"/>
    </source>
</evidence>
<evidence type="ECO:0000256" key="8">
    <source>
        <dbReference type="PIRSR" id="PIRSR000350-2"/>
    </source>
</evidence>
<dbReference type="EMBL" id="VTES01000002">
    <property type="protein sequence ID" value="TYS65367.1"/>
    <property type="molecule type" value="Genomic_DNA"/>
</dbReference>
<evidence type="ECO:0000256" key="5">
    <source>
        <dbReference type="ARBA" id="ARBA00023027"/>
    </source>
</evidence>
<evidence type="ECO:0000313" key="14">
    <source>
        <dbReference type="EMBL" id="TYS65367.1"/>
    </source>
</evidence>
<keyword evidence="7 11" id="KW-0676">Redox-active center</keyword>
<dbReference type="InterPro" id="IPR012999">
    <property type="entry name" value="Pyr_OxRdtase_I_AS"/>
</dbReference>
<feature type="binding site" evidence="9">
    <location>
        <begin position="184"/>
        <end position="191"/>
    </location>
    <ligand>
        <name>NAD(+)</name>
        <dbReference type="ChEBI" id="CHEBI:57540"/>
    </ligand>
</feature>
<sequence length="476" mass="51432">MVVGELAYEKDVVIIGGGPGGYQAAIRAAQLGRKVTLIEKADLGGVCLHKGCIPSKLFAEAADRIRKIKAAGEYGIELSFSAFQLEKLMNEKDRKTAQLKKGVEELCKSNEIELVKGNAFFLSADRMGIENGEAYQVFRFKHCLIATGSTPIWPHDNSPRSEKLLDCWSVFSLKKLPDELIIYGSGYIALEMAMSFQAFGARTSIMLDQEKDDFGFDAAVNREIGRILKKNRIKVYRGAKLLSVEESGSGVEINYELGGENKQLKGSCFLTAAGFRPNTANLGLDRAGVEIDTAGFIKIDQQGKTSVSHIFAAGDVADGPPLASKAIRQGKAAAETIAGLKTEADLRFAPVVIHTQPPIAYAGLTEQEALEAGYKIDTGIFPFSSLGYASVKGSREGMAKVIFEKETGFLLGVHMIGDGAQELICAGVSLLEMAAREEDMLFPVYAHPSSAEALLEAVESLKARSIHLPAREKVKT</sequence>